<dbReference type="Pfam" id="PF07224">
    <property type="entry name" value="Chlorophyllase"/>
    <property type="match status" value="1"/>
</dbReference>
<dbReference type="InterPro" id="IPR017395">
    <property type="entry name" value="Chlorophyllase-like"/>
</dbReference>
<evidence type="ECO:0000313" key="2">
    <source>
        <dbReference type="EMBL" id="CAA2618776.1"/>
    </source>
</evidence>
<dbReference type="EMBL" id="CACRZD030000004">
    <property type="protein sequence ID" value="CAA6658498.1"/>
    <property type="molecule type" value="Genomic_DNA"/>
</dbReference>
<gene>
    <name evidence="2" type="ORF">SI7747_04004943</name>
    <name evidence="3" type="ORF">SI7747_04004946</name>
</gene>
<accession>A0A7I8IKU2</accession>
<reference evidence="3 4" key="1">
    <citation type="submission" date="2019-12" db="EMBL/GenBank/DDBJ databases">
        <authorList>
            <person name="Scholz U."/>
            <person name="Mascher M."/>
            <person name="Fiebig A."/>
        </authorList>
    </citation>
    <scope>NUCLEOTIDE SEQUENCE</scope>
</reference>
<sequence length="283" mass="29689">MSAESPCFPAGNHEDAAAKRESADREAAHPPLACLRSRATDESSRPDAVRQIYNYDVNFPRCIYFSHALPPTSSFYSQLIRHIATPCYLLLSVASPPVHALGQIPPPRSYAASTADCLPVCLPPVLPRLFCAAGPRQLAVAFALVLGRGEWASLSSLSAYVIGIDPRMDGMGREADGARPSSPTCPASFAMEAAAMWCLGSASGNSPGAFLCSACAPAGSTTTSSELRAECCPPSCYLVAGEYGHVGYACDAPPGLRGIEGDPFGVAFLRAFLEGDPRDAPGF</sequence>
<dbReference type="EMBL" id="CACRZD030000004">
    <property type="protein sequence ID" value="CAA6658501.1"/>
    <property type="molecule type" value="Genomic_DNA"/>
</dbReference>
<organism evidence="3">
    <name type="scientific">Spirodela intermedia</name>
    <name type="common">Intermediate duckweed</name>
    <dbReference type="NCBI Taxonomy" id="51605"/>
    <lineage>
        <taxon>Eukaryota</taxon>
        <taxon>Viridiplantae</taxon>
        <taxon>Streptophyta</taxon>
        <taxon>Embryophyta</taxon>
        <taxon>Tracheophyta</taxon>
        <taxon>Spermatophyta</taxon>
        <taxon>Magnoliopsida</taxon>
        <taxon>Liliopsida</taxon>
        <taxon>Araceae</taxon>
        <taxon>Lemnoideae</taxon>
        <taxon>Spirodela</taxon>
    </lineage>
</organism>
<evidence type="ECO:0000313" key="4">
    <source>
        <dbReference type="Proteomes" id="UP001189122"/>
    </source>
</evidence>
<protein>
    <submittedName>
        <fullName evidence="3">Uncharacterized protein</fullName>
    </submittedName>
</protein>
<evidence type="ECO:0000313" key="3">
    <source>
        <dbReference type="EMBL" id="CAA2618779.1"/>
    </source>
</evidence>
<keyword evidence="4" id="KW-1185">Reference proteome</keyword>
<evidence type="ECO:0000256" key="1">
    <source>
        <dbReference type="SAM" id="MobiDB-lite"/>
    </source>
</evidence>
<name>A0A7I8IKU2_SPIIN</name>
<proteinExistence type="predicted"/>
<feature type="region of interest" description="Disordered" evidence="1">
    <location>
        <begin position="1"/>
        <end position="28"/>
    </location>
</feature>
<dbReference type="Proteomes" id="UP001189122">
    <property type="component" value="Unassembled WGS sequence"/>
</dbReference>
<dbReference type="AlphaFoldDB" id="A0A7I8IKU2"/>
<dbReference type="EMBL" id="LR743591">
    <property type="protein sequence ID" value="CAA2618779.1"/>
    <property type="molecule type" value="Genomic_DNA"/>
</dbReference>
<feature type="compositionally biased region" description="Basic and acidic residues" evidence="1">
    <location>
        <begin position="12"/>
        <end position="28"/>
    </location>
</feature>
<dbReference type="EMBL" id="LR743591">
    <property type="protein sequence ID" value="CAA2618776.1"/>
    <property type="molecule type" value="Genomic_DNA"/>
</dbReference>